<proteinExistence type="predicted"/>
<keyword evidence="1" id="KW-0732">Signal</keyword>
<dbReference type="Proteomes" id="UP001385951">
    <property type="component" value="Unassembled WGS sequence"/>
</dbReference>
<evidence type="ECO:0000256" key="1">
    <source>
        <dbReference type="SAM" id="SignalP"/>
    </source>
</evidence>
<evidence type="ECO:0000313" key="2">
    <source>
        <dbReference type="EMBL" id="KAK7688234.1"/>
    </source>
</evidence>
<comment type="caution">
    <text evidence="2">The sequence shown here is derived from an EMBL/GenBank/DDBJ whole genome shotgun (WGS) entry which is preliminary data.</text>
</comment>
<feature type="chain" id="PRO_5043541717" evidence="1">
    <location>
        <begin position="20"/>
        <end position="145"/>
    </location>
</feature>
<reference evidence="2 3" key="1">
    <citation type="submission" date="2022-09" db="EMBL/GenBank/DDBJ databases">
        <authorList>
            <person name="Palmer J.M."/>
        </authorList>
    </citation>
    <scope>NUCLEOTIDE SEQUENCE [LARGE SCALE GENOMIC DNA]</scope>
    <source>
        <strain evidence="2 3">DSM 7382</strain>
    </source>
</reference>
<keyword evidence="3" id="KW-1185">Reference proteome</keyword>
<sequence length="145" mass="15038">MQFTLVKIFSIAAAALVVGAIPAHTAEVNKAIASSIEHVIDARSTASQLAPQDFQVGSVWTEANKGGTGGGLYVDGIPSSCRSFFPAFTNTISSIQINSGFRCIFSIGGNCIGPRIIVQNGGYAPNLGGTNFDNSITSYQCISSS</sequence>
<accession>A0AAW0GA47</accession>
<evidence type="ECO:0000313" key="3">
    <source>
        <dbReference type="Proteomes" id="UP001385951"/>
    </source>
</evidence>
<dbReference type="EMBL" id="JASBNA010000011">
    <property type="protein sequence ID" value="KAK7688234.1"/>
    <property type="molecule type" value="Genomic_DNA"/>
</dbReference>
<protein>
    <submittedName>
        <fullName evidence="2">Uncharacterized protein</fullName>
    </submittedName>
</protein>
<gene>
    <name evidence="2" type="ORF">QCA50_008604</name>
</gene>
<feature type="signal peptide" evidence="1">
    <location>
        <begin position="1"/>
        <end position="19"/>
    </location>
</feature>
<dbReference type="Gene3D" id="2.60.20.10">
    <property type="entry name" value="Crystallins"/>
    <property type="match status" value="1"/>
</dbReference>
<organism evidence="2 3">
    <name type="scientific">Cerrena zonata</name>
    <dbReference type="NCBI Taxonomy" id="2478898"/>
    <lineage>
        <taxon>Eukaryota</taxon>
        <taxon>Fungi</taxon>
        <taxon>Dikarya</taxon>
        <taxon>Basidiomycota</taxon>
        <taxon>Agaricomycotina</taxon>
        <taxon>Agaricomycetes</taxon>
        <taxon>Polyporales</taxon>
        <taxon>Cerrenaceae</taxon>
        <taxon>Cerrena</taxon>
    </lineage>
</organism>
<dbReference type="AlphaFoldDB" id="A0AAW0GA47"/>
<name>A0AAW0GA47_9APHY</name>